<evidence type="ECO:0000256" key="1">
    <source>
        <dbReference type="SAM" id="MobiDB-lite"/>
    </source>
</evidence>
<feature type="region of interest" description="Disordered" evidence="1">
    <location>
        <begin position="242"/>
        <end position="272"/>
    </location>
</feature>
<feature type="compositionally biased region" description="Acidic residues" evidence="1">
    <location>
        <begin position="260"/>
        <end position="272"/>
    </location>
</feature>
<protein>
    <submittedName>
        <fullName evidence="2">Uncharacterized protein</fullName>
    </submittedName>
</protein>
<sequence>MRAKHTALAPIDPASPRPPPVLYNGTHAAVSHRVTVVPPPADSKSKSPAGERKRAGRGPARRKSGPGAGSRCEMEVVDGSFVIKGLADAVLLPDLGLVHVDAVVESVEIRQAPALLQLITTATGKWNVARDQKLRHLARVSCEADILLDVVLPLLKADPRSAAGGRLLTRYGWSLRRLGRKVDGVNGAFFAVAVADSNFLRRHASHLNRGTKGVKWLTDNIAAIEKRLVDLKGTVVNIPAVAKQDEDEDAGVDDEKTDGGDSDEADGGGESE</sequence>
<comment type="caution">
    <text evidence="2">The sequence shown here is derived from an EMBL/GenBank/DDBJ whole genome shotgun (WGS) entry which is preliminary data.</text>
</comment>
<reference evidence="2" key="1">
    <citation type="journal article" date="2019" name="BMC Genomics">
        <title>A new reference genome for Sorghum bicolor reveals high levels of sequence similarity between sweet and grain genotypes: implications for the genetics of sugar metabolism.</title>
        <authorList>
            <person name="Cooper E.A."/>
            <person name="Brenton Z.W."/>
            <person name="Flinn B.S."/>
            <person name="Jenkins J."/>
            <person name="Shu S."/>
            <person name="Flowers D."/>
            <person name="Luo F."/>
            <person name="Wang Y."/>
            <person name="Xia P."/>
            <person name="Barry K."/>
            <person name="Daum C."/>
            <person name="Lipzen A."/>
            <person name="Yoshinaga Y."/>
            <person name="Schmutz J."/>
            <person name="Saski C."/>
            <person name="Vermerris W."/>
            <person name="Kresovich S."/>
        </authorList>
    </citation>
    <scope>NUCLEOTIDE SEQUENCE</scope>
</reference>
<dbReference type="Gramene" id="EES14419">
    <property type="protein sequence ID" value="EES14419"/>
    <property type="gene ID" value="SORBI_3007G017900"/>
</dbReference>
<feature type="compositionally biased region" description="Basic residues" evidence="1">
    <location>
        <begin position="54"/>
        <end position="64"/>
    </location>
</feature>
<dbReference type="EMBL" id="CM027686">
    <property type="protein sequence ID" value="KAG0522229.1"/>
    <property type="molecule type" value="Genomic_DNA"/>
</dbReference>
<organism evidence="2 3">
    <name type="scientific">Sorghum bicolor</name>
    <name type="common">Sorghum</name>
    <name type="synonym">Sorghum vulgare</name>
    <dbReference type="NCBI Taxonomy" id="4558"/>
    <lineage>
        <taxon>Eukaryota</taxon>
        <taxon>Viridiplantae</taxon>
        <taxon>Streptophyta</taxon>
        <taxon>Embryophyta</taxon>
        <taxon>Tracheophyta</taxon>
        <taxon>Spermatophyta</taxon>
        <taxon>Magnoliopsida</taxon>
        <taxon>Liliopsida</taxon>
        <taxon>Poales</taxon>
        <taxon>Poaceae</taxon>
        <taxon>PACMAD clade</taxon>
        <taxon>Panicoideae</taxon>
        <taxon>Andropogonodae</taxon>
        <taxon>Andropogoneae</taxon>
        <taxon>Sorghinae</taxon>
        <taxon>Sorghum</taxon>
    </lineage>
</organism>
<gene>
    <name evidence="2" type="ORF">BDA96_07G018700</name>
</gene>
<proteinExistence type="predicted"/>
<dbReference type="Proteomes" id="UP000807115">
    <property type="component" value="Chromosome 7"/>
</dbReference>
<dbReference type="AlphaFoldDB" id="A0A921QHS0"/>
<evidence type="ECO:0000313" key="3">
    <source>
        <dbReference type="Proteomes" id="UP000807115"/>
    </source>
</evidence>
<evidence type="ECO:0000313" key="2">
    <source>
        <dbReference type="EMBL" id="KAG0522229.1"/>
    </source>
</evidence>
<name>A0A921QHS0_SORBI</name>
<feature type="region of interest" description="Disordered" evidence="1">
    <location>
        <begin position="1"/>
        <end position="71"/>
    </location>
</feature>
<reference evidence="2" key="2">
    <citation type="submission" date="2020-10" db="EMBL/GenBank/DDBJ databases">
        <authorList>
            <person name="Cooper E.A."/>
            <person name="Brenton Z.W."/>
            <person name="Flinn B.S."/>
            <person name="Jenkins J."/>
            <person name="Shu S."/>
            <person name="Flowers D."/>
            <person name="Luo F."/>
            <person name="Wang Y."/>
            <person name="Xia P."/>
            <person name="Barry K."/>
            <person name="Daum C."/>
            <person name="Lipzen A."/>
            <person name="Yoshinaga Y."/>
            <person name="Schmutz J."/>
            <person name="Saski C."/>
            <person name="Vermerris W."/>
            <person name="Kresovich S."/>
        </authorList>
    </citation>
    <scope>NUCLEOTIDE SEQUENCE</scope>
</reference>
<accession>A0A921QHS0</accession>
<feature type="compositionally biased region" description="Basic and acidic residues" evidence="1">
    <location>
        <begin position="43"/>
        <end position="53"/>
    </location>
</feature>